<gene>
    <name evidence="1" type="ordered locus">AXX17_At5g37910</name>
</gene>
<accession>A0A178U9Z4</accession>
<proteinExistence type="predicted"/>
<reference evidence="2" key="1">
    <citation type="journal article" date="2016" name="Proc. Natl. Acad. Sci. U.S.A.">
        <title>Chromosome-level assembly of Arabidopsis thaliana Ler reveals the extent of translocation and inversion polymorphisms.</title>
        <authorList>
            <person name="Zapata L."/>
            <person name="Ding J."/>
            <person name="Willing E.M."/>
            <person name="Hartwig B."/>
            <person name="Bezdan D."/>
            <person name="Jiao W.B."/>
            <person name="Patel V."/>
            <person name="Velikkakam James G."/>
            <person name="Koornneef M."/>
            <person name="Ossowski S."/>
            <person name="Schneeberger K."/>
        </authorList>
    </citation>
    <scope>NUCLEOTIDE SEQUENCE [LARGE SCALE GENOMIC DNA]</scope>
    <source>
        <strain evidence="2">cv. Landsberg erecta</strain>
    </source>
</reference>
<evidence type="ECO:0000313" key="1">
    <source>
        <dbReference type="EMBL" id="OAO90480.1"/>
    </source>
</evidence>
<name>A0A178U9Z4_ARATH</name>
<dbReference type="AlphaFoldDB" id="A0A178U9Z4"/>
<dbReference type="Proteomes" id="UP000078284">
    <property type="component" value="Chromosome 5"/>
</dbReference>
<comment type="caution">
    <text evidence="1">The sequence shown here is derived from an EMBL/GenBank/DDBJ whole genome shotgun (WGS) entry which is preliminary data.</text>
</comment>
<dbReference type="EMBL" id="LUHQ01000005">
    <property type="protein sequence ID" value="OAO90480.1"/>
    <property type="molecule type" value="Genomic_DNA"/>
</dbReference>
<protein>
    <submittedName>
        <fullName evidence="1">Uncharacterized protein</fullName>
    </submittedName>
</protein>
<sequence length="92" mass="10892">MASLCLMLDQRDKFFYSLSFLPLSGFHQMILQFRLMMVFLTSLSRSKAVWNAVSILKLDVFWAPLVHPITYWLFLLNRNPTLNRLSSWSYDV</sequence>
<evidence type="ECO:0000313" key="2">
    <source>
        <dbReference type="Proteomes" id="UP000078284"/>
    </source>
</evidence>
<organism evidence="1 2">
    <name type="scientific">Arabidopsis thaliana</name>
    <name type="common">Mouse-ear cress</name>
    <dbReference type="NCBI Taxonomy" id="3702"/>
    <lineage>
        <taxon>Eukaryota</taxon>
        <taxon>Viridiplantae</taxon>
        <taxon>Streptophyta</taxon>
        <taxon>Embryophyta</taxon>
        <taxon>Tracheophyta</taxon>
        <taxon>Spermatophyta</taxon>
        <taxon>Magnoliopsida</taxon>
        <taxon>eudicotyledons</taxon>
        <taxon>Gunneridae</taxon>
        <taxon>Pentapetalae</taxon>
        <taxon>rosids</taxon>
        <taxon>malvids</taxon>
        <taxon>Brassicales</taxon>
        <taxon>Brassicaceae</taxon>
        <taxon>Camelineae</taxon>
        <taxon>Arabidopsis</taxon>
    </lineage>
</organism>